<dbReference type="Pfam" id="PF00533">
    <property type="entry name" value="BRCT"/>
    <property type="match status" value="1"/>
</dbReference>
<evidence type="ECO:0000256" key="6">
    <source>
        <dbReference type="ARBA" id="ARBA00022840"/>
    </source>
</evidence>
<dbReference type="CDD" id="cd18140">
    <property type="entry name" value="HLD_clamp_RFC"/>
    <property type="match status" value="1"/>
</dbReference>
<evidence type="ECO:0000313" key="10">
    <source>
        <dbReference type="EMBL" id="CAK9053374.1"/>
    </source>
</evidence>
<evidence type="ECO:0000259" key="9">
    <source>
        <dbReference type="SMART" id="SM00382"/>
    </source>
</evidence>
<dbReference type="InterPro" id="IPR001357">
    <property type="entry name" value="BRCT_dom"/>
</dbReference>
<evidence type="ECO:0000256" key="1">
    <source>
        <dbReference type="ARBA" id="ARBA00004123"/>
    </source>
</evidence>
<dbReference type="Gene3D" id="1.20.272.10">
    <property type="match status" value="1"/>
</dbReference>
<keyword evidence="11" id="KW-1185">Reference proteome</keyword>
<dbReference type="Gene3D" id="3.40.50.10190">
    <property type="entry name" value="BRCT domain"/>
    <property type="match status" value="1"/>
</dbReference>
<dbReference type="CDD" id="cd17748">
    <property type="entry name" value="BRCT_DNA_ligase_like"/>
    <property type="match status" value="1"/>
</dbReference>
<dbReference type="InterPro" id="IPR003593">
    <property type="entry name" value="AAA+_ATPase"/>
</dbReference>
<feature type="compositionally biased region" description="Low complexity" evidence="8">
    <location>
        <begin position="186"/>
        <end position="199"/>
    </location>
</feature>
<dbReference type="PIRSF" id="PIRSF036578">
    <property type="entry name" value="RFC1"/>
    <property type="match status" value="1"/>
</dbReference>
<feature type="region of interest" description="Disordered" evidence="8">
    <location>
        <begin position="176"/>
        <end position="199"/>
    </location>
</feature>
<dbReference type="InterPro" id="IPR013725">
    <property type="entry name" value="DNA_replication_fac_RFC1_C"/>
</dbReference>
<dbReference type="PANTHER" id="PTHR23389">
    <property type="entry name" value="CHROMOSOME TRANSMISSION FIDELITY FACTOR 18"/>
    <property type="match status" value="1"/>
</dbReference>
<dbReference type="Pfam" id="PF00004">
    <property type="entry name" value="AAA"/>
    <property type="match status" value="1"/>
</dbReference>
<dbReference type="InterPro" id="IPR012178">
    <property type="entry name" value="RFC1"/>
</dbReference>
<dbReference type="Gene3D" id="3.40.50.300">
    <property type="entry name" value="P-loop containing nucleotide triphosphate hydrolases"/>
    <property type="match status" value="1"/>
</dbReference>
<proteinExistence type="inferred from homology"/>
<dbReference type="SMART" id="SM00382">
    <property type="entry name" value="AAA"/>
    <property type="match status" value="1"/>
</dbReference>
<keyword evidence="6" id="KW-0067">ATP-binding</keyword>
<evidence type="ECO:0000313" key="11">
    <source>
        <dbReference type="Proteomes" id="UP001642484"/>
    </source>
</evidence>
<reference evidence="10 11" key="1">
    <citation type="submission" date="2024-02" db="EMBL/GenBank/DDBJ databases">
        <authorList>
            <person name="Chen Y."/>
            <person name="Shah S."/>
            <person name="Dougan E. K."/>
            <person name="Thang M."/>
            <person name="Chan C."/>
        </authorList>
    </citation>
    <scope>NUCLEOTIDE SEQUENCE [LARGE SCALE GENOMIC DNA]</scope>
</reference>
<dbReference type="InterPro" id="IPR036420">
    <property type="entry name" value="BRCT_dom_sf"/>
</dbReference>
<protein>
    <recommendedName>
        <fullName evidence="3">Replication factor C subunit 1</fullName>
    </recommendedName>
</protein>
<dbReference type="EMBL" id="CAXAMN010018891">
    <property type="protein sequence ID" value="CAK9053374.1"/>
    <property type="molecule type" value="Genomic_DNA"/>
</dbReference>
<keyword evidence="4" id="KW-0235">DNA replication</keyword>
<comment type="subcellular location">
    <subcellularLocation>
        <location evidence="1">Nucleus</location>
    </subcellularLocation>
</comment>
<dbReference type="SUPFAM" id="SSF52540">
    <property type="entry name" value="P-loop containing nucleoside triphosphate hydrolases"/>
    <property type="match status" value="1"/>
</dbReference>
<dbReference type="PANTHER" id="PTHR23389:SF6">
    <property type="entry name" value="REPLICATION FACTOR C SUBUNIT 1"/>
    <property type="match status" value="1"/>
</dbReference>
<dbReference type="Gene3D" id="1.10.8.60">
    <property type="match status" value="1"/>
</dbReference>
<feature type="domain" description="AAA+ ATPase" evidence="9">
    <location>
        <begin position="257"/>
        <end position="388"/>
    </location>
</feature>
<evidence type="ECO:0000256" key="4">
    <source>
        <dbReference type="ARBA" id="ARBA00022705"/>
    </source>
</evidence>
<sequence>MDPPSRRVNRRSFKFTNDQPKAVEQVPKAVESAPTGKTLEGTPASIPDGSPVSGQSVVTPLRNMASTPAMTAASPKVAASLDLTGKIFCFATDLDSIPQEEVLRRIETAGGKVGLAISQRTSYLVLGGKMPDGRPAEDSTKYQRFSDLRAKGKVQAEVLREADFLKMLPAVESPSLPSKVKKDVRPSFQSQPSSQESSSRPFNWVDIFAPYKLDQLIGNNAAAQRLTDWLRDWEDVVLHGRKKASSRRENGGAENVNARAVLVSGPPGIGKTTTCRLVAEMHGGYKVLEYNASDARGQKVIQEMAEGIAQNSTVSFSGQGTSKRKAVIIMDEVDGMGAGDKGGNAALIKMIKTTRNPIICICNDQHGQKVRSLASHCYDLKFTRPPKNAVAQRCAEIARQQGLKVDIASLEALAEACGGDVRVVLNQLQIMSSAKSFGGKDQEVMLGPFEACRRLLNTAEAARLSFEDREKLFFVDYSMVGLLVHENYLRSMEKKPATLEVLSRCAYSADLMTVGDIFQQRINAEQEWSLLPHSGVVSCAYPAFVSNGMLGYPSFPAALGKMSSLSKSRRQMMDLQMHLRLSSTVYGQAMISSSYAELLYRRLVEPLKENDIKEAVGRLDAYGLRREHLVEHLTELRQHLGCQDMFKQVDAKVKSALTRELNTGKHAVKVVLPSKRRRLVEEPGFDADGEDAEVVMNDVEESEDEEEKSALIKVKGKMAKKPAGKARGKKAKA</sequence>
<evidence type="ECO:0000256" key="2">
    <source>
        <dbReference type="ARBA" id="ARBA00006116"/>
    </source>
</evidence>
<dbReference type="SUPFAM" id="SSF48019">
    <property type="entry name" value="post-AAA+ oligomerization domain-like"/>
    <property type="match status" value="1"/>
</dbReference>
<dbReference type="CDD" id="cd00009">
    <property type="entry name" value="AAA"/>
    <property type="match status" value="1"/>
</dbReference>
<keyword evidence="7" id="KW-0539">Nucleus</keyword>
<organism evidence="10 11">
    <name type="scientific">Durusdinium trenchii</name>
    <dbReference type="NCBI Taxonomy" id="1381693"/>
    <lineage>
        <taxon>Eukaryota</taxon>
        <taxon>Sar</taxon>
        <taxon>Alveolata</taxon>
        <taxon>Dinophyceae</taxon>
        <taxon>Suessiales</taxon>
        <taxon>Symbiodiniaceae</taxon>
        <taxon>Durusdinium</taxon>
    </lineage>
</organism>
<evidence type="ECO:0000256" key="5">
    <source>
        <dbReference type="ARBA" id="ARBA00022741"/>
    </source>
</evidence>
<comment type="similarity">
    <text evidence="2">Belongs to the activator 1 large subunit family.</text>
</comment>
<dbReference type="InterPro" id="IPR008921">
    <property type="entry name" value="DNA_pol3_clamp-load_cplx_C"/>
</dbReference>
<gene>
    <name evidence="10" type="ORF">CCMP2556_LOCUS26839</name>
</gene>
<dbReference type="InterPro" id="IPR003959">
    <property type="entry name" value="ATPase_AAA_core"/>
</dbReference>
<evidence type="ECO:0000256" key="7">
    <source>
        <dbReference type="ARBA" id="ARBA00023242"/>
    </source>
</evidence>
<keyword evidence="5" id="KW-0547">Nucleotide-binding</keyword>
<dbReference type="Proteomes" id="UP001642484">
    <property type="component" value="Unassembled WGS sequence"/>
</dbReference>
<evidence type="ECO:0000256" key="8">
    <source>
        <dbReference type="SAM" id="MobiDB-lite"/>
    </source>
</evidence>
<dbReference type="InterPro" id="IPR027417">
    <property type="entry name" value="P-loop_NTPase"/>
</dbReference>
<feature type="region of interest" description="Disordered" evidence="8">
    <location>
        <begin position="1"/>
        <end position="54"/>
    </location>
</feature>
<comment type="caution">
    <text evidence="10">The sequence shown here is derived from an EMBL/GenBank/DDBJ whole genome shotgun (WGS) entry which is preliminary data.</text>
</comment>
<dbReference type="Pfam" id="PF08519">
    <property type="entry name" value="RFC1"/>
    <property type="match status" value="1"/>
</dbReference>
<name>A0ABP0MRL2_9DINO</name>
<dbReference type="InterPro" id="IPR047854">
    <property type="entry name" value="RFC_lid"/>
</dbReference>
<evidence type="ECO:0000256" key="3">
    <source>
        <dbReference type="ARBA" id="ARBA00020401"/>
    </source>
</evidence>
<accession>A0ABP0MRL2</accession>